<comment type="caution">
    <text evidence="1">The sequence shown here is derived from an EMBL/GenBank/DDBJ whole genome shotgun (WGS) entry which is preliminary data.</text>
</comment>
<gene>
    <name evidence="1" type="ORF">GALL_516760</name>
</gene>
<reference evidence="1" key="1">
    <citation type="submission" date="2016-10" db="EMBL/GenBank/DDBJ databases">
        <title>Sequence of Gallionella enrichment culture.</title>
        <authorList>
            <person name="Poehlein A."/>
            <person name="Muehling M."/>
            <person name="Daniel R."/>
        </authorList>
    </citation>
    <scope>NUCLEOTIDE SEQUENCE</scope>
</reference>
<dbReference type="EMBL" id="MLJW01006386">
    <property type="protein sequence ID" value="OIQ66751.1"/>
    <property type="molecule type" value="Genomic_DNA"/>
</dbReference>
<sequence length="81" mass="8811">MAIADALAVVKVGNREWEFLKLTPWSRTSAIDGAVFGVTIRPRNPSGTNRMILCGVLFCANAVPADANIRKADSITPERRI</sequence>
<organism evidence="1">
    <name type="scientific">mine drainage metagenome</name>
    <dbReference type="NCBI Taxonomy" id="410659"/>
    <lineage>
        <taxon>unclassified sequences</taxon>
        <taxon>metagenomes</taxon>
        <taxon>ecological metagenomes</taxon>
    </lineage>
</organism>
<dbReference type="AlphaFoldDB" id="A0A1J5PG06"/>
<evidence type="ECO:0000313" key="1">
    <source>
        <dbReference type="EMBL" id="OIQ66751.1"/>
    </source>
</evidence>
<accession>A0A1J5PG06</accession>
<protein>
    <submittedName>
        <fullName evidence="1">Uncharacterized protein</fullName>
    </submittedName>
</protein>
<name>A0A1J5PG06_9ZZZZ</name>
<proteinExistence type="predicted"/>